<evidence type="ECO:0000256" key="1">
    <source>
        <dbReference type="ARBA" id="ARBA00009981"/>
    </source>
</evidence>
<name>A0A4Q7W0H8_9BURK</name>
<dbReference type="SUPFAM" id="SSF143120">
    <property type="entry name" value="YefM-like"/>
    <property type="match status" value="1"/>
</dbReference>
<gene>
    <name evidence="2" type="ORF">EV670_0529</name>
</gene>
<reference evidence="2 3" key="1">
    <citation type="submission" date="2019-02" db="EMBL/GenBank/DDBJ databases">
        <title>Genomic Encyclopedia of Type Strains, Phase IV (KMG-IV): sequencing the most valuable type-strain genomes for metagenomic binning, comparative biology and taxonomic classification.</title>
        <authorList>
            <person name="Goeker M."/>
        </authorList>
    </citation>
    <scope>NUCLEOTIDE SEQUENCE [LARGE SCALE GENOMIC DNA]</scope>
    <source>
        <strain evidence="2 3">DSM 19570</strain>
    </source>
</reference>
<evidence type="ECO:0000313" key="2">
    <source>
        <dbReference type="EMBL" id="RZU02503.1"/>
    </source>
</evidence>
<sequence>MKTINVRELRAEMPRLRETLAREQELVLVSNGEPVARILPIARERRLRSLSEHRATMPMLEGIDQLIREERDRR</sequence>
<dbReference type="GO" id="GO:0003677">
    <property type="term" value="F:DNA binding"/>
    <property type="evidence" value="ECO:0007669"/>
    <property type="project" value="UniProtKB-KW"/>
</dbReference>
<comment type="caution">
    <text evidence="2">The sequence shown here is derived from an EMBL/GenBank/DDBJ whole genome shotgun (WGS) entry which is preliminary data.</text>
</comment>
<dbReference type="Proteomes" id="UP000293671">
    <property type="component" value="Unassembled WGS sequence"/>
</dbReference>
<dbReference type="EMBL" id="SHKP01000004">
    <property type="protein sequence ID" value="RZU02503.1"/>
    <property type="molecule type" value="Genomic_DNA"/>
</dbReference>
<dbReference type="RefSeq" id="WP_165393213.1">
    <property type="nucleotide sequence ID" value="NZ_SHKP01000004.1"/>
</dbReference>
<evidence type="ECO:0000313" key="3">
    <source>
        <dbReference type="Proteomes" id="UP000293671"/>
    </source>
</evidence>
<dbReference type="InterPro" id="IPR036165">
    <property type="entry name" value="YefM-like_sf"/>
</dbReference>
<protein>
    <submittedName>
        <fullName evidence="2">Antitoxin (DNA-binding transcriptional repressor) of toxin-antitoxin stability system</fullName>
    </submittedName>
</protein>
<keyword evidence="3" id="KW-1185">Reference proteome</keyword>
<comment type="similarity">
    <text evidence="1">Belongs to the phD/YefM antitoxin family.</text>
</comment>
<accession>A0A4Q7W0H8</accession>
<keyword evidence="2" id="KW-0238">DNA-binding</keyword>
<dbReference type="AlphaFoldDB" id="A0A4Q7W0H8"/>
<organism evidence="2 3">
    <name type="scientific">Rivibacter subsaxonicus</name>
    <dbReference type="NCBI Taxonomy" id="457575"/>
    <lineage>
        <taxon>Bacteria</taxon>
        <taxon>Pseudomonadati</taxon>
        <taxon>Pseudomonadota</taxon>
        <taxon>Betaproteobacteria</taxon>
        <taxon>Burkholderiales</taxon>
        <taxon>Rivibacter</taxon>
    </lineage>
</organism>
<proteinExistence type="inferred from homology"/>